<dbReference type="InterPro" id="IPR001245">
    <property type="entry name" value="Ser-Thr/Tyr_kinase_cat_dom"/>
</dbReference>
<feature type="domain" description="Protein kinase" evidence="9">
    <location>
        <begin position="1"/>
        <end position="101"/>
    </location>
</feature>
<evidence type="ECO:0000256" key="3">
    <source>
        <dbReference type="ARBA" id="ARBA00022679"/>
    </source>
</evidence>
<evidence type="ECO:0000256" key="4">
    <source>
        <dbReference type="ARBA" id="ARBA00022741"/>
    </source>
</evidence>
<dbReference type="PANTHER" id="PTHR48005">
    <property type="entry name" value="LEUCINE RICH REPEAT KINASE 2"/>
    <property type="match status" value="1"/>
</dbReference>
<evidence type="ECO:0000256" key="6">
    <source>
        <dbReference type="ARBA" id="ARBA00022840"/>
    </source>
</evidence>
<proteinExistence type="predicted"/>
<accession>A0A9Q0J7D6</accession>
<dbReference type="Gene3D" id="1.10.510.10">
    <property type="entry name" value="Transferase(Phosphotransferase) domain 1"/>
    <property type="match status" value="1"/>
</dbReference>
<evidence type="ECO:0000256" key="1">
    <source>
        <dbReference type="ARBA" id="ARBA00012513"/>
    </source>
</evidence>
<keyword evidence="5 10" id="KW-0418">Kinase</keyword>
<protein>
    <recommendedName>
        <fullName evidence="1">non-specific serine/threonine protein kinase</fullName>
        <ecNumber evidence="1">2.7.11.1</ecNumber>
    </recommendedName>
</protein>
<dbReference type="SUPFAM" id="SSF56112">
    <property type="entry name" value="Protein kinase-like (PK-like)"/>
    <property type="match status" value="1"/>
</dbReference>
<gene>
    <name evidence="10" type="primary">BAM1_3</name>
    <name evidence="10" type="ORF">Tsubulata_016928</name>
</gene>
<evidence type="ECO:0000256" key="2">
    <source>
        <dbReference type="ARBA" id="ARBA00022527"/>
    </source>
</evidence>
<comment type="catalytic activity">
    <reaction evidence="7">
        <text>L-threonyl-[protein] + ATP = O-phospho-L-threonyl-[protein] + ADP + H(+)</text>
        <dbReference type="Rhea" id="RHEA:46608"/>
        <dbReference type="Rhea" id="RHEA-COMP:11060"/>
        <dbReference type="Rhea" id="RHEA-COMP:11605"/>
        <dbReference type="ChEBI" id="CHEBI:15378"/>
        <dbReference type="ChEBI" id="CHEBI:30013"/>
        <dbReference type="ChEBI" id="CHEBI:30616"/>
        <dbReference type="ChEBI" id="CHEBI:61977"/>
        <dbReference type="ChEBI" id="CHEBI:456216"/>
        <dbReference type="EC" id="2.7.11.1"/>
    </reaction>
</comment>
<dbReference type="GO" id="GO:0005524">
    <property type="term" value="F:ATP binding"/>
    <property type="evidence" value="ECO:0007669"/>
    <property type="project" value="UniProtKB-KW"/>
</dbReference>
<keyword evidence="2" id="KW-0723">Serine/threonine-protein kinase</keyword>
<reference evidence="10" key="2">
    <citation type="journal article" date="2023" name="Plants (Basel)">
        <title>Annotation of the Turnera subulata (Passifloraceae) Draft Genome Reveals the S-Locus Evolved after the Divergence of Turneroideae from Passifloroideae in a Stepwise Manner.</title>
        <authorList>
            <person name="Henning P.M."/>
            <person name="Roalson E.H."/>
            <person name="Mir W."/>
            <person name="McCubbin A.G."/>
            <person name="Shore J.S."/>
        </authorList>
    </citation>
    <scope>NUCLEOTIDE SEQUENCE</scope>
    <source>
        <strain evidence="10">F60SS</strain>
    </source>
</reference>
<dbReference type="EC" id="2.7.11.1" evidence="1"/>
<keyword evidence="6" id="KW-0067">ATP-binding</keyword>
<evidence type="ECO:0000256" key="7">
    <source>
        <dbReference type="ARBA" id="ARBA00047899"/>
    </source>
</evidence>
<dbReference type="AlphaFoldDB" id="A0A9Q0J7D6"/>
<comment type="caution">
    <text evidence="10">The sequence shown here is derived from an EMBL/GenBank/DDBJ whole genome shotgun (WGS) entry which is preliminary data.</text>
</comment>
<keyword evidence="10" id="KW-0675">Receptor</keyword>
<reference evidence="10" key="1">
    <citation type="submission" date="2022-02" db="EMBL/GenBank/DDBJ databases">
        <authorList>
            <person name="Henning P.M."/>
            <person name="McCubbin A.G."/>
            <person name="Shore J.S."/>
        </authorList>
    </citation>
    <scope>NUCLEOTIDE SEQUENCE</scope>
    <source>
        <strain evidence="10">F60SS</strain>
        <tissue evidence="10">Leaves</tissue>
    </source>
</reference>
<evidence type="ECO:0000313" key="10">
    <source>
        <dbReference type="EMBL" id="KAJ4830792.1"/>
    </source>
</evidence>
<evidence type="ECO:0000259" key="9">
    <source>
        <dbReference type="PROSITE" id="PS50011"/>
    </source>
</evidence>
<dbReference type="Pfam" id="PF07714">
    <property type="entry name" value="PK_Tyr_Ser-Thr"/>
    <property type="match status" value="1"/>
</dbReference>
<dbReference type="OrthoDB" id="1928639at2759"/>
<dbReference type="InterPro" id="IPR000719">
    <property type="entry name" value="Prot_kinase_dom"/>
</dbReference>
<comment type="catalytic activity">
    <reaction evidence="8">
        <text>L-seryl-[protein] + ATP = O-phospho-L-seryl-[protein] + ADP + H(+)</text>
        <dbReference type="Rhea" id="RHEA:17989"/>
        <dbReference type="Rhea" id="RHEA-COMP:9863"/>
        <dbReference type="Rhea" id="RHEA-COMP:11604"/>
        <dbReference type="ChEBI" id="CHEBI:15378"/>
        <dbReference type="ChEBI" id="CHEBI:29999"/>
        <dbReference type="ChEBI" id="CHEBI:30616"/>
        <dbReference type="ChEBI" id="CHEBI:83421"/>
        <dbReference type="ChEBI" id="CHEBI:456216"/>
        <dbReference type="EC" id="2.7.11.1"/>
    </reaction>
</comment>
<keyword evidence="3" id="KW-0808">Transferase</keyword>
<dbReference type="InterPro" id="IPR011009">
    <property type="entry name" value="Kinase-like_dom_sf"/>
</dbReference>
<dbReference type="InterPro" id="IPR051420">
    <property type="entry name" value="Ser_Thr_Kinases_DiverseReg"/>
</dbReference>
<dbReference type="GO" id="GO:0004674">
    <property type="term" value="F:protein serine/threonine kinase activity"/>
    <property type="evidence" value="ECO:0007669"/>
    <property type="project" value="UniProtKB-KW"/>
</dbReference>
<feature type="non-terminal residue" evidence="10">
    <location>
        <position position="101"/>
    </location>
</feature>
<evidence type="ECO:0000313" key="11">
    <source>
        <dbReference type="Proteomes" id="UP001141552"/>
    </source>
</evidence>
<evidence type="ECO:0000256" key="8">
    <source>
        <dbReference type="ARBA" id="ARBA00048679"/>
    </source>
</evidence>
<keyword evidence="11" id="KW-1185">Reference proteome</keyword>
<keyword evidence="4" id="KW-0547">Nucleotide-binding</keyword>
<dbReference type="PANTHER" id="PTHR48005:SF91">
    <property type="entry name" value="PROTEIN KINASE DOMAIN-CONTAINING PROTEIN"/>
    <property type="match status" value="1"/>
</dbReference>
<dbReference type="PROSITE" id="PS50011">
    <property type="entry name" value="PROTEIN_KINASE_DOM"/>
    <property type="match status" value="1"/>
</dbReference>
<sequence length="101" mass="11355">MGRLLAFCSNKETNWFVYEYMPHGSIGEVRMERESGDTWLKIATEAAKGLCYFHHDCNGTDVKSNKILLNSDFEARIADFGLAKFLQGTGTSELRVSTTLI</sequence>
<organism evidence="10 11">
    <name type="scientific">Turnera subulata</name>
    <dbReference type="NCBI Taxonomy" id="218843"/>
    <lineage>
        <taxon>Eukaryota</taxon>
        <taxon>Viridiplantae</taxon>
        <taxon>Streptophyta</taxon>
        <taxon>Embryophyta</taxon>
        <taxon>Tracheophyta</taxon>
        <taxon>Spermatophyta</taxon>
        <taxon>Magnoliopsida</taxon>
        <taxon>eudicotyledons</taxon>
        <taxon>Gunneridae</taxon>
        <taxon>Pentapetalae</taxon>
        <taxon>rosids</taxon>
        <taxon>fabids</taxon>
        <taxon>Malpighiales</taxon>
        <taxon>Passifloraceae</taxon>
        <taxon>Turnera</taxon>
    </lineage>
</organism>
<dbReference type="Proteomes" id="UP001141552">
    <property type="component" value="Unassembled WGS sequence"/>
</dbReference>
<evidence type="ECO:0000256" key="5">
    <source>
        <dbReference type="ARBA" id="ARBA00022777"/>
    </source>
</evidence>
<dbReference type="EMBL" id="JAKUCV010005535">
    <property type="protein sequence ID" value="KAJ4830792.1"/>
    <property type="molecule type" value="Genomic_DNA"/>
</dbReference>
<name>A0A9Q0J7D6_9ROSI</name>